<keyword evidence="2" id="KW-1185">Reference proteome</keyword>
<reference evidence="1 2" key="1">
    <citation type="journal article" date="2006" name="PLoS Genet.">
        <title>Comparative genomics of emerging human ehrlichiosis agents.</title>
        <authorList>
            <person name="Dunning Hotopp J.C."/>
            <person name="Lin M."/>
            <person name="Madupu R."/>
            <person name="Crabtree J."/>
            <person name="Angiuoli S.V."/>
            <person name="Eisen J.A."/>
            <person name="Seshadri R."/>
            <person name="Ren Q."/>
            <person name="Wu M."/>
            <person name="Utterback T.R."/>
            <person name="Smith S."/>
            <person name="Lewis M."/>
            <person name="Khouri H."/>
            <person name="Zhang C."/>
            <person name="Niu H."/>
            <person name="Lin Q."/>
            <person name="Ohashi N."/>
            <person name="Zhi N."/>
            <person name="Nelson W."/>
            <person name="Brinkac L.M."/>
            <person name="Dodson R.J."/>
            <person name="Rosovitz M.J."/>
            <person name="Sundaram J."/>
            <person name="Daugherty S.C."/>
            <person name="Davidsen T."/>
            <person name="Durkin A.S."/>
            <person name="Gwinn M."/>
            <person name="Haft D.H."/>
            <person name="Selengut J.D."/>
            <person name="Sullivan S.A."/>
            <person name="Zafar N."/>
            <person name="Zhou L."/>
            <person name="Benahmed F."/>
            <person name="Forberger H."/>
            <person name="Halpin R."/>
            <person name="Mulligan S."/>
            <person name="Robinson J."/>
            <person name="White O."/>
            <person name="Rikihisa Y."/>
            <person name="Tettelin H."/>
        </authorList>
    </citation>
    <scope>NUCLEOTIDE SEQUENCE [LARGE SCALE GENOMIC DNA]</scope>
    <source>
        <strain evidence="2">ATCC VR-367 / Miyayama</strain>
    </source>
</reference>
<dbReference type="AlphaFoldDB" id="Q2GEF8"/>
<proteinExistence type="predicted"/>
<organism evidence="1 2">
    <name type="scientific">Ehrlichia sennetsu (strain ATCC VR-367 / Miyayama)</name>
    <name type="common">Neorickettsia sennetsu</name>
    <dbReference type="NCBI Taxonomy" id="222891"/>
    <lineage>
        <taxon>Bacteria</taxon>
        <taxon>Pseudomonadati</taxon>
        <taxon>Pseudomonadota</taxon>
        <taxon>Alphaproteobacteria</taxon>
        <taxon>Rickettsiales</taxon>
        <taxon>Anaplasmataceae</taxon>
        <taxon>Ehrlichia</taxon>
    </lineage>
</organism>
<protein>
    <submittedName>
        <fullName evidence="1">Uncharacterized protein</fullName>
    </submittedName>
</protein>
<dbReference type="Proteomes" id="UP000001942">
    <property type="component" value="Chromosome"/>
</dbReference>
<dbReference type="EMBL" id="CP000237">
    <property type="protein sequence ID" value="ABD46063.1"/>
    <property type="molecule type" value="Genomic_DNA"/>
</dbReference>
<accession>Q2GEF8</accession>
<sequence>MNGLRSFSFVLHAECDTVAFSLVALPCYIYQQESVLFVSPQLLCIDKIPQQLRYIALSAGLFDN</sequence>
<dbReference type="KEGG" id="nse:NSE_0244"/>
<name>Q2GEF8_EHRS3</name>
<dbReference type="HOGENOM" id="CLU_2863199_0_0_5"/>
<gene>
    <name evidence="1" type="ordered locus">NSE_0244</name>
</gene>
<evidence type="ECO:0000313" key="2">
    <source>
        <dbReference type="Proteomes" id="UP000001942"/>
    </source>
</evidence>
<dbReference type="STRING" id="222891.NSE_0244"/>
<evidence type="ECO:0000313" key="1">
    <source>
        <dbReference type="EMBL" id="ABD46063.1"/>
    </source>
</evidence>